<dbReference type="FunFam" id="1.20.1560.10:FF:000066">
    <property type="entry name" value="ABC multidrug transporter (Eurofung)"/>
    <property type="match status" value="1"/>
</dbReference>
<evidence type="ECO:0000256" key="8">
    <source>
        <dbReference type="SAM" id="Phobius"/>
    </source>
</evidence>
<feature type="transmembrane region" description="Helical" evidence="8">
    <location>
        <begin position="518"/>
        <end position="545"/>
    </location>
</feature>
<feature type="transmembrane region" description="Helical" evidence="8">
    <location>
        <begin position="1093"/>
        <end position="1118"/>
    </location>
</feature>
<evidence type="ECO:0000256" key="6">
    <source>
        <dbReference type="ARBA" id="ARBA00022989"/>
    </source>
</evidence>
<feature type="transmembrane region" description="Helical" evidence="8">
    <location>
        <begin position="919"/>
        <end position="944"/>
    </location>
</feature>
<evidence type="ECO:0000256" key="4">
    <source>
        <dbReference type="ARBA" id="ARBA00022741"/>
    </source>
</evidence>
<dbReference type="InterPro" id="IPR017871">
    <property type="entry name" value="ABC_transporter-like_CS"/>
</dbReference>
<dbReference type="PANTHER" id="PTHR24223">
    <property type="entry name" value="ATP-BINDING CASSETTE SUB-FAMILY C"/>
    <property type="match status" value="1"/>
</dbReference>
<dbReference type="GeneID" id="28831848"/>
<evidence type="ECO:0000256" key="7">
    <source>
        <dbReference type="ARBA" id="ARBA00023136"/>
    </source>
</evidence>
<feature type="transmembrane region" description="Helical" evidence="8">
    <location>
        <begin position="874"/>
        <end position="899"/>
    </location>
</feature>
<dbReference type="PANTHER" id="PTHR24223:SF345">
    <property type="entry name" value="ABC MULTIDRUG TRANSPORTER (EUROFUNG)"/>
    <property type="match status" value="1"/>
</dbReference>
<accession>A0A194XTU3</accession>
<keyword evidence="3 8" id="KW-0812">Transmembrane</keyword>
<dbReference type="PROSITE" id="PS00211">
    <property type="entry name" value="ABC_TRANSPORTER_1"/>
    <property type="match status" value="2"/>
</dbReference>
<dbReference type="Pfam" id="PF00664">
    <property type="entry name" value="ABC_membrane"/>
    <property type="match status" value="1"/>
</dbReference>
<dbReference type="Pfam" id="PF24357">
    <property type="entry name" value="TMD0_ABC"/>
    <property type="match status" value="1"/>
</dbReference>
<dbReference type="SUPFAM" id="SSF90123">
    <property type="entry name" value="ABC transporter transmembrane region"/>
    <property type="match status" value="2"/>
</dbReference>
<evidence type="ECO:0000313" key="11">
    <source>
        <dbReference type="EMBL" id="KUJ23459.1"/>
    </source>
</evidence>
<dbReference type="InterPro" id="IPR050173">
    <property type="entry name" value="ABC_transporter_C-like"/>
</dbReference>
<reference evidence="11 12" key="1">
    <citation type="submission" date="2015-10" db="EMBL/GenBank/DDBJ databases">
        <title>Full genome of DAOMC 229536 Phialocephala scopiformis, a fungal endophyte of spruce producing the potent anti-insectan compound rugulosin.</title>
        <authorList>
            <consortium name="DOE Joint Genome Institute"/>
            <person name="Walker A.K."/>
            <person name="Frasz S.L."/>
            <person name="Seifert K.A."/>
            <person name="Miller J.D."/>
            <person name="Mondo S.J."/>
            <person name="Labutti K."/>
            <person name="Lipzen A."/>
            <person name="Dockter R."/>
            <person name="Kennedy M."/>
            <person name="Grigoriev I.V."/>
            <person name="Spatafora J.W."/>
        </authorList>
    </citation>
    <scope>NUCLEOTIDE SEQUENCE [LARGE SCALE GENOMIC DNA]</scope>
    <source>
        <strain evidence="11 12">CBS 120377</strain>
    </source>
</reference>
<dbReference type="GO" id="GO:0016887">
    <property type="term" value="F:ATP hydrolysis activity"/>
    <property type="evidence" value="ECO:0007669"/>
    <property type="project" value="InterPro"/>
</dbReference>
<feature type="domain" description="ABC transmembrane type-1" evidence="10">
    <location>
        <begin position="881"/>
        <end position="1158"/>
    </location>
</feature>
<dbReference type="InterPro" id="IPR036640">
    <property type="entry name" value="ABC1_TM_sf"/>
</dbReference>
<proteinExistence type="predicted"/>
<keyword evidence="5" id="KW-0067">ATP-binding</keyword>
<name>A0A194XTU3_MOLSC</name>
<keyword evidence="7 8" id="KW-0472">Membrane</keyword>
<dbReference type="Proteomes" id="UP000070700">
    <property type="component" value="Unassembled WGS sequence"/>
</dbReference>
<keyword evidence="2" id="KW-0813">Transport</keyword>
<dbReference type="SUPFAM" id="SSF52540">
    <property type="entry name" value="P-loop containing nucleoside triphosphate hydrolases"/>
    <property type="match status" value="2"/>
</dbReference>
<evidence type="ECO:0000256" key="1">
    <source>
        <dbReference type="ARBA" id="ARBA00004141"/>
    </source>
</evidence>
<feature type="transmembrane region" description="Helical" evidence="8">
    <location>
        <begin position="161"/>
        <end position="181"/>
    </location>
</feature>
<dbReference type="EMBL" id="KQ947405">
    <property type="protein sequence ID" value="KUJ23459.1"/>
    <property type="molecule type" value="Genomic_DNA"/>
</dbReference>
<organism evidence="11 12">
    <name type="scientific">Mollisia scopiformis</name>
    <name type="common">Conifer needle endophyte fungus</name>
    <name type="synonym">Phialocephala scopiformis</name>
    <dbReference type="NCBI Taxonomy" id="149040"/>
    <lineage>
        <taxon>Eukaryota</taxon>
        <taxon>Fungi</taxon>
        <taxon>Dikarya</taxon>
        <taxon>Ascomycota</taxon>
        <taxon>Pezizomycotina</taxon>
        <taxon>Leotiomycetes</taxon>
        <taxon>Helotiales</taxon>
        <taxon>Mollisiaceae</taxon>
        <taxon>Mollisia</taxon>
    </lineage>
</organism>
<dbReference type="InterPro" id="IPR003439">
    <property type="entry name" value="ABC_transporter-like_ATP-bd"/>
</dbReference>
<feature type="transmembrane region" description="Helical" evidence="8">
    <location>
        <begin position="132"/>
        <end position="149"/>
    </location>
</feature>
<feature type="transmembrane region" description="Helical" evidence="8">
    <location>
        <begin position="482"/>
        <end position="506"/>
    </location>
</feature>
<gene>
    <name evidence="11" type="ORF">LY89DRAFT_777205</name>
</gene>
<dbReference type="InterPro" id="IPR056227">
    <property type="entry name" value="TMD0_ABC"/>
</dbReference>
<feature type="domain" description="ABC transporter" evidence="9">
    <location>
        <begin position="593"/>
        <end position="822"/>
    </location>
</feature>
<dbReference type="Gene3D" id="3.40.50.300">
    <property type="entry name" value="P-loop containing nucleotide triphosphate hydrolases"/>
    <property type="match status" value="2"/>
</dbReference>
<feature type="transmembrane region" description="Helical" evidence="8">
    <location>
        <begin position="303"/>
        <end position="327"/>
    </location>
</feature>
<feature type="transmembrane region" description="Helical" evidence="8">
    <location>
        <begin position="66"/>
        <end position="88"/>
    </location>
</feature>
<dbReference type="Pfam" id="PF00005">
    <property type="entry name" value="ABC_tran"/>
    <property type="match status" value="2"/>
</dbReference>
<dbReference type="GO" id="GO:0005524">
    <property type="term" value="F:ATP binding"/>
    <property type="evidence" value="ECO:0007669"/>
    <property type="project" value="UniProtKB-KW"/>
</dbReference>
<dbReference type="PROSITE" id="PS50929">
    <property type="entry name" value="ABC_TM1F"/>
    <property type="match status" value="2"/>
</dbReference>
<dbReference type="InterPro" id="IPR027417">
    <property type="entry name" value="P-loop_NTPase"/>
</dbReference>
<dbReference type="KEGG" id="psco:LY89DRAFT_777205"/>
<dbReference type="PROSITE" id="PS50893">
    <property type="entry name" value="ABC_TRANSPORTER_2"/>
    <property type="match status" value="2"/>
</dbReference>
<feature type="domain" description="ABC transmembrane type-1" evidence="10">
    <location>
        <begin position="271"/>
        <end position="540"/>
    </location>
</feature>
<dbReference type="Gene3D" id="1.20.1560.10">
    <property type="entry name" value="ABC transporter type 1, transmembrane domain"/>
    <property type="match status" value="2"/>
</dbReference>
<dbReference type="InterPro" id="IPR044726">
    <property type="entry name" value="ABCC_6TM_D2"/>
</dbReference>
<feature type="transmembrane region" description="Helical" evidence="8">
    <location>
        <begin position="991"/>
        <end position="1012"/>
    </location>
</feature>
<dbReference type="RefSeq" id="XP_018077814.1">
    <property type="nucleotide sequence ID" value="XM_018222122.1"/>
</dbReference>
<protein>
    <submittedName>
        <fullName evidence="11">Putative ABC multidrug transporter</fullName>
    </submittedName>
</protein>
<feature type="transmembrane region" description="Helical" evidence="8">
    <location>
        <begin position="33"/>
        <end position="54"/>
    </location>
</feature>
<sequence length="1455" mass="161196">MMPFSTCNNDHSFGPAVLGCRDDFDFTIEFEQLFFSIIPSVIFIVLSIWRIAVLSRRPVIANATPALLLAKLGTIITYTGTNLALLIWAAKRSLIVTDLAIAASTLRLATGVCMIGLSFLDHRRSLKPSMLLNTYLFITTLLDIAQVRTSWLASAFRQDRVFSAIFTSSVVTKAIILILEAQRKMNPEEISGLYNLGVYFWLNSLFLNGYRNVLRIGDLFPLDQALCGSTLQERLSIHLSYSKLQGDKYGLLKVLARTFAVPLLLPIPARLALLGFTFCQPFFISSLLSYLSAPEGSRPVNIGYGFIGASILIYGGIAISTSFYWYFHLRMLYMVRSALVSAIYQKTTERRLAAGDDMASVTLMSTDVERINLAFRNLHEFWANTIEVGLASWLLYLQLGPAFAVPIVTVLCCAAVLTFLVRYVGRAQRAWMGMVQKRVGLTATVIATMKDVKISGLATTVSDLVRKLRMDELKAGAMSRRLSLTSAIIAWVPLMVSPFVTFAIAHRQMDAQKLFTSLSYLLLLSNPLTQVFQSIPQVVAGLACLGRIQDFLESSNHEDFRVIPGKVLNDNTGAALLQGEKDVSAEAGDVSAITVKDGQFGWEQGNMVLHNINIKIPQSKLTLVVGHIASGKSTLCKALLGEIPYQHGQVTLVNRFARIGYCDQTPRLSNVSIKDNIVGFSPFDPERYAEVVDATMLKADFETLSHGENSNIGSNGITLSGGQRQRVSLARALYLQMDLLVLDDILSGLDADTEDQVFRRVFGIDGLVRRRGATAVFCTHSVRSLPHADHIIALGANGTVIEQGGFEELLANKDYIHSLGINGSDDAKERRGEDLAQTIMTTNPSPFTPAGKNDDKSRQTGDFMVYKHYLRSMGLVAGSSLFLLGTLLGFFYNFATIWLKYWSDNAFSSSSAHSYDFYVGIYALLQISFLLTFGALGWVLLVVTMKRSGAYLHRDALRTLMHAPLQFFTRTDQGVITNLFSQHLNLVDTELLTALLTLLYTVFLTIGQAAVLLTSSPYIAISYPFLAVLLYIVQKFYLRTSRQLRLLDLEAKSPLYTHFLDTVKGLLTMRAFGFVAEERAKNIQLLDTSQRPAYLLIMIQQWLTLVLNMVVMIMAVILTTQAVRLRSNSGFAGASFVTLMQFGENLSGIVMFYTMLETSLGAVSRLRNFSLNIIPEDKPEIEDIEPPEDWPQKGKIEIKSISASYGDNYPDSTMPVLALRNINLTFHPGEKIAICGRTGSGKSSLIALLLKLLDPLSSEDNNAFVNIDDTPLHRINRATLRQRIIAVPQDAVFLPDGSSFKANLDPMTTDATSSAADYESVLRIVDLWELVEERGGLDAGMTPTTLSQGQRQLFSLARAVLRKRLRARGKGGGVLLLDEFSSSVDRETERAMREVIRVEFREYTVVAVSHRLDMIMDFDTVVVMDKGEVIEVGNPRQMAANEGTKFQELWSLGSG</sequence>
<keyword evidence="12" id="KW-1185">Reference proteome</keyword>
<feature type="transmembrane region" description="Helical" evidence="8">
    <location>
        <begin position="193"/>
        <end position="210"/>
    </location>
</feature>
<dbReference type="GO" id="GO:0016020">
    <property type="term" value="C:membrane"/>
    <property type="evidence" value="ECO:0007669"/>
    <property type="project" value="UniProtKB-SubCell"/>
</dbReference>
<feature type="transmembrane region" description="Helical" evidence="8">
    <location>
        <begin position="1018"/>
        <end position="1038"/>
    </location>
</feature>
<dbReference type="InParanoid" id="A0A194XTU3"/>
<feature type="transmembrane region" description="Helical" evidence="8">
    <location>
        <begin position="403"/>
        <end position="424"/>
    </location>
</feature>
<feature type="transmembrane region" description="Helical" evidence="8">
    <location>
        <begin position="100"/>
        <end position="120"/>
    </location>
</feature>
<feature type="transmembrane region" description="Helical" evidence="8">
    <location>
        <begin position="271"/>
        <end position="291"/>
    </location>
</feature>
<dbReference type="CDD" id="cd03250">
    <property type="entry name" value="ABCC_MRP_domain1"/>
    <property type="match status" value="1"/>
</dbReference>
<evidence type="ECO:0000256" key="2">
    <source>
        <dbReference type="ARBA" id="ARBA00022448"/>
    </source>
</evidence>
<dbReference type="CDD" id="cd18580">
    <property type="entry name" value="ABC_6TM_ABCC_D2"/>
    <property type="match status" value="1"/>
</dbReference>
<evidence type="ECO:0000259" key="10">
    <source>
        <dbReference type="PROSITE" id="PS50929"/>
    </source>
</evidence>
<dbReference type="InterPro" id="IPR003593">
    <property type="entry name" value="AAA+_ATPase"/>
</dbReference>
<evidence type="ECO:0000313" key="12">
    <source>
        <dbReference type="Proteomes" id="UP000070700"/>
    </source>
</evidence>
<dbReference type="FunFam" id="1.20.1560.10:FF:000055">
    <property type="entry name" value="ABC multidrug transporter (Eurofung)"/>
    <property type="match status" value="1"/>
</dbReference>
<evidence type="ECO:0000256" key="3">
    <source>
        <dbReference type="ARBA" id="ARBA00022692"/>
    </source>
</evidence>
<dbReference type="SMART" id="SM00382">
    <property type="entry name" value="AAA"/>
    <property type="match status" value="2"/>
</dbReference>
<dbReference type="OrthoDB" id="6500128at2759"/>
<comment type="subcellular location">
    <subcellularLocation>
        <location evidence="1">Membrane</location>
        <topology evidence="1">Multi-pass membrane protein</topology>
    </subcellularLocation>
</comment>
<evidence type="ECO:0000259" key="9">
    <source>
        <dbReference type="PROSITE" id="PS50893"/>
    </source>
</evidence>
<dbReference type="InterPro" id="IPR011527">
    <property type="entry name" value="ABC1_TM_dom"/>
</dbReference>
<keyword evidence="4" id="KW-0547">Nucleotide-binding</keyword>
<keyword evidence="6 8" id="KW-1133">Transmembrane helix</keyword>
<evidence type="ECO:0000256" key="5">
    <source>
        <dbReference type="ARBA" id="ARBA00022840"/>
    </source>
</evidence>
<dbReference type="GO" id="GO:0140359">
    <property type="term" value="F:ABC-type transporter activity"/>
    <property type="evidence" value="ECO:0007669"/>
    <property type="project" value="InterPro"/>
</dbReference>
<feature type="domain" description="ABC transporter" evidence="9">
    <location>
        <begin position="1196"/>
        <end position="1451"/>
    </location>
</feature>